<gene>
    <name evidence="1" type="ORF">F0L74_09910</name>
</gene>
<reference evidence="1 2" key="1">
    <citation type="submission" date="2019-09" db="EMBL/GenBank/DDBJ databases">
        <title>Chitinophaga ginsengihumi sp. nov., isolated from soil of ginseng rhizosphere.</title>
        <authorList>
            <person name="Lee J."/>
        </authorList>
    </citation>
    <scope>NUCLEOTIDE SEQUENCE [LARGE SCALE GENOMIC DNA]</scope>
    <source>
        <strain evidence="1 2">BN140078</strain>
    </source>
</reference>
<evidence type="ECO:0000313" key="1">
    <source>
        <dbReference type="EMBL" id="KAA2242834.1"/>
    </source>
</evidence>
<evidence type="ECO:0000313" key="2">
    <source>
        <dbReference type="Proteomes" id="UP000324611"/>
    </source>
</evidence>
<sequence length="139" mass="15052">MENIETKHSPGPWTLDADWNTLMEVPGAGNISAFNSFSSWIRDANRCILADVKAYEAEGFVKPSSGQYEANARLLCAAPLLLSALMEAVKHADEAIAEDLADYNTCKPADTLLEAPASWYPSWYAGAKDAILSATNTQP</sequence>
<reference evidence="1 2" key="2">
    <citation type="submission" date="2019-09" db="EMBL/GenBank/DDBJ databases">
        <authorList>
            <person name="Jin C."/>
        </authorList>
    </citation>
    <scope>NUCLEOTIDE SEQUENCE [LARGE SCALE GENOMIC DNA]</scope>
    <source>
        <strain evidence="1 2">BN140078</strain>
    </source>
</reference>
<organism evidence="1 2">
    <name type="scientific">Chitinophaga agrisoli</name>
    <dbReference type="NCBI Taxonomy" id="2607653"/>
    <lineage>
        <taxon>Bacteria</taxon>
        <taxon>Pseudomonadati</taxon>
        <taxon>Bacteroidota</taxon>
        <taxon>Chitinophagia</taxon>
        <taxon>Chitinophagales</taxon>
        <taxon>Chitinophagaceae</taxon>
        <taxon>Chitinophaga</taxon>
    </lineage>
</organism>
<dbReference type="EMBL" id="VUOC01000002">
    <property type="protein sequence ID" value="KAA2242834.1"/>
    <property type="molecule type" value="Genomic_DNA"/>
</dbReference>
<proteinExistence type="predicted"/>
<accession>A0A5B2VVS9</accession>
<keyword evidence="2" id="KW-1185">Reference proteome</keyword>
<comment type="caution">
    <text evidence="1">The sequence shown here is derived from an EMBL/GenBank/DDBJ whole genome shotgun (WGS) entry which is preliminary data.</text>
</comment>
<dbReference type="RefSeq" id="WP_149837710.1">
    <property type="nucleotide sequence ID" value="NZ_VUOC01000002.1"/>
</dbReference>
<dbReference type="Proteomes" id="UP000324611">
    <property type="component" value="Unassembled WGS sequence"/>
</dbReference>
<protein>
    <submittedName>
        <fullName evidence="1">Uncharacterized protein</fullName>
    </submittedName>
</protein>
<name>A0A5B2VVS9_9BACT</name>
<dbReference type="AlphaFoldDB" id="A0A5B2VVS9"/>